<keyword evidence="6 7" id="KW-0472">Membrane</keyword>
<protein>
    <recommendedName>
        <fullName evidence="7">Derlin</fullName>
    </recommendedName>
</protein>
<dbReference type="PANTHER" id="PTHR11009">
    <property type="entry name" value="DER1-LIKE PROTEIN, DERLIN"/>
    <property type="match status" value="1"/>
</dbReference>
<evidence type="ECO:0000313" key="9">
    <source>
        <dbReference type="EMBL" id="OZJ05992.1"/>
    </source>
</evidence>
<evidence type="ECO:0000256" key="8">
    <source>
        <dbReference type="SAM" id="MobiDB-lite"/>
    </source>
</evidence>
<dbReference type="EMBL" id="MVBO01000008">
    <property type="protein sequence ID" value="OZJ05992.1"/>
    <property type="molecule type" value="Genomic_DNA"/>
</dbReference>
<evidence type="ECO:0000256" key="7">
    <source>
        <dbReference type="RuleBase" id="RU363059"/>
    </source>
</evidence>
<evidence type="ECO:0000313" key="10">
    <source>
        <dbReference type="Proteomes" id="UP000242875"/>
    </source>
</evidence>
<evidence type="ECO:0000256" key="2">
    <source>
        <dbReference type="ARBA" id="ARBA00008917"/>
    </source>
</evidence>
<keyword evidence="5 7" id="KW-1133">Transmembrane helix</keyword>
<feature type="transmembrane region" description="Helical" evidence="7">
    <location>
        <begin position="152"/>
        <end position="170"/>
    </location>
</feature>
<evidence type="ECO:0000256" key="6">
    <source>
        <dbReference type="ARBA" id="ARBA00023136"/>
    </source>
</evidence>
<evidence type="ECO:0000256" key="5">
    <source>
        <dbReference type="ARBA" id="ARBA00022989"/>
    </source>
</evidence>
<dbReference type="GO" id="GO:0006950">
    <property type="term" value="P:response to stress"/>
    <property type="evidence" value="ECO:0007669"/>
    <property type="project" value="UniProtKB-ARBA"/>
</dbReference>
<dbReference type="GO" id="GO:0005789">
    <property type="term" value="C:endoplasmic reticulum membrane"/>
    <property type="evidence" value="ECO:0007669"/>
    <property type="project" value="UniProtKB-SubCell"/>
</dbReference>
<proteinExistence type="inferred from homology"/>
<keyword evidence="4 7" id="KW-0256">Endoplasmic reticulum</keyword>
<comment type="caution">
    <text evidence="9">The sequence shown here is derived from an EMBL/GenBank/DDBJ whole genome shotgun (WGS) entry which is preliminary data.</text>
</comment>
<feature type="transmembrane region" description="Helical" evidence="7">
    <location>
        <begin position="99"/>
        <end position="132"/>
    </location>
</feature>
<dbReference type="Pfam" id="PF04511">
    <property type="entry name" value="DER1"/>
    <property type="match status" value="1"/>
</dbReference>
<dbReference type="OrthoDB" id="1716531at2759"/>
<keyword evidence="3 7" id="KW-0812">Transmembrane</keyword>
<name>A0A261Y5W5_9FUNG</name>
<dbReference type="SUPFAM" id="SSF144091">
    <property type="entry name" value="Rhomboid-like"/>
    <property type="match status" value="1"/>
</dbReference>
<dbReference type="InterPro" id="IPR035952">
    <property type="entry name" value="Rhomboid-like_sf"/>
</dbReference>
<comment type="function">
    <text evidence="7">May be involved in the degradation of misfolded endoplasmic reticulum (ER) luminal proteins.</text>
</comment>
<comment type="subcellular location">
    <subcellularLocation>
        <location evidence="1 7">Endoplasmic reticulum membrane</location>
        <topology evidence="1 7">Multi-pass membrane protein</topology>
    </subcellularLocation>
</comment>
<accession>A0A261Y5W5</accession>
<comment type="similarity">
    <text evidence="2 7">Belongs to the derlin family.</text>
</comment>
<dbReference type="AlphaFoldDB" id="A0A261Y5W5"/>
<dbReference type="InterPro" id="IPR007599">
    <property type="entry name" value="DER1"/>
</dbReference>
<organism evidence="9 10">
    <name type="scientific">Bifiguratus adelaidae</name>
    <dbReference type="NCBI Taxonomy" id="1938954"/>
    <lineage>
        <taxon>Eukaryota</taxon>
        <taxon>Fungi</taxon>
        <taxon>Fungi incertae sedis</taxon>
        <taxon>Mucoromycota</taxon>
        <taxon>Mucoromycotina</taxon>
        <taxon>Endogonomycetes</taxon>
        <taxon>Endogonales</taxon>
        <taxon>Endogonales incertae sedis</taxon>
        <taxon>Bifiguratus</taxon>
    </lineage>
</organism>
<feature type="transmembrane region" description="Helical" evidence="7">
    <location>
        <begin position="20"/>
        <end position="46"/>
    </location>
</feature>
<feature type="transmembrane region" description="Helical" evidence="7">
    <location>
        <begin position="58"/>
        <end position="79"/>
    </location>
</feature>
<dbReference type="Proteomes" id="UP000242875">
    <property type="component" value="Unassembled WGS sequence"/>
</dbReference>
<gene>
    <name evidence="9" type="ORF">BZG36_01259</name>
</gene>
<evidence type="ECO:0000256" key="1">
    <source>
        <dbReference type="ARBA" id="ARBA00004477"/>
    </source>
</evidence>
<evidence type="ECO:0000256" key="4">
    <source>
        <dbReference type="ARBA" id="ARBA00022824"/>
    </source>
</evidence>
<reference evidence="9 10" key="1">
    <citation type="journal article" date="2017" name="Mycologia">
        <title>Bifiguratus adelaidae, gen. et sp. nov., a new member of Mucoromycotina in endophytic and soil-dwelling habitats.</title>
        <authorList>
            <person name="Torres-Cruz T.J."/>
            <person name="Billingsley Tobias T.L."/>
            <person name="Almatruk M."/>
            <person name="Hesse C."/>
            <person name="Kuske C.R."/>
            <person name="Desiro A."/>
            <person name="Benucci G.M."/>
            <person name="Bonito G."/>
            <person name="Stajich J.E."/>
            <person name="Dunlap C."/>
            <person name="Arnold A.E."/>
            <person name="Porras-Alfaro A."/>
        </authorList>
    </citation>
    <scope>NUCLEOTIDE SEQUENCE [LARGE SCALE GENOMIC DNA]</scope>
    <source>
        <strain evidence="9 10">AZ0501</strain>
    </source>
</reference>
<keyword evidence="10" id="KW-1185">Reference proteome</keyword>
<feature type="region of interest" description="Disordered" evidence="8">
    <location>
        <begin position="224"/>
        <end position="250"/>
    </location>
</feature>
<evidence type="ECO:0000256" key="3">
    <source>
        <dbReference type="ARBA" id="ARBA00022692"/>
    </source>
</evidence>
<sequence length="250" mass="28256">MNASNDLRDAFNQIPPVTRWLFASAVVVTGLSVLNIISPNTFIFYLPLIVQRLQLWRLVTNFVYCGMGLRAAFNLYFIFKYSSDLEQTQFAGKTADYVWFLLLMMISQLFFGWWFTFVILSDALIMSLVYLWAQRNRDVTVTFMFGLRFKALYLPFVLTAYDLLLMGSMGRNVLGIVTAHAYYFLTDVYPASGGPRLLSTPSFLTRSLPNQGVTRGGFSASGVHMTAPRHAREPPKTSGVFTGKSRRLGS</sequence>